<evidence type="ECO:0000313" key="1">
    <source>
        <dbReference type="EMBL" id="MQM19854.1"/>
    </source>
</evidence>
<name>A0A843XJN6_COLES</name>
<sequence length="121" mass="13269">MNLLMVRLHSSSLGGVARRRARSKEVPGSWEEARGSSELRGGGLQAYEKGLLGWIFISRWRHIDASPSGTPEGDSIYVATLVATWGPSPSACFSRSGFCVRLHSSNLRGVARRQARSSRRL</sequence>
<dbReference type="EMBL" id="NMUH01009265">
    <property type="protein sequence ID" value="MQM19854.1"/>
    <property type="molecule type" value="Genomic_DNA"/>
</dbReference>
<organism evidence="1 2">
    <name type="scientific">Colocasia esculenta</name>
    <name type="common">Wild taro</name>
    <name type="synonym">Arum esculentum</name>
    <dbReference type="NCBI Taxonomy" id="4460"/>
    <lineage>
        <taxon>Eukaryota</taxon>
        <taxon>Viridiplantae</taxon>
        <taxon>Streptophyta</taxon>
        <taxon>Embryophyta</taxon>
        <taxon>Tracheophyta</taxon>
        <taxon>Spermatophyta</taxon>
        <taxon>Magnoliopsida</taxon>
        <taxon>Liliopsida</taxon>
        <taxon>Araceae</taxon>
        <taxon>Aroideae</taxon>
        <taxon>Colocasieae</taxon>
        <taxon>Colocasia</taxon>
    </lineage>
</organism>
<dbReference type="AlphaFoldDB" id="A0A843XJN6"/>
<protein>
    <submittedName>
        <fullName evidence="1">Uncharacterized protein</fullName>
    </submittedName>
</protein>
<dbReference type="Proteomes" id="UP000652761">
    <property type="component" value="Unassembled WGS sequence"/>
</dbReference>
<evidence type="ECO:0000313" key="2">
    <source>
        <dbReference type="Proteomes" id="UP000652761"/>
    </source>
</evidence>
<comment type="caution">
    <text evidence="1">The sequence shown here is derived from an EMBL/GenBank/DDBJ whole genome shotgun (WGS) entry which is preliminary data.</text>
</comment>
<gene>
    <name evidence="1" type="ORF">Taro_052867</name>
</gene>
<accession>A0A843XJN6</accession>
<keyword evidence="2" id="KW-1185">Reference proteome</keyword>
<reference evidence="1" key="1">
    <citation type="submission" date="2017-07" db="EMBL/GenBank/DDBJ databases">
        <title>Taro Niue Genome Assembly and Annotation.</title>
        <authorList>
            <person name="Atibalentja N."/>
            <person name="Keating K."/>
            <person name="Fields C.J."/>
        </authorList>
    </citation>
    <scope>NUCLEOTIDE SEQUENCE</scope>
    <source>
        <strain evidence="1">Niue_2</strain>
        <tissue evidence="1">Leaf</tissue>
    </source>
</reference>
<proteinExistence type="predicted"/>